<gene>
    <name evidence="2" type="ORF">ILEXP_LOCUS45154</name>
</gene>
<feature type="non-terminal residue" evidence="2">
    <location>
        <position position="1"/>
    </location>
</feature>
<organism evidence="2 3">
    <name type="scientific">Ilex paraguariensis</name>
    <name type="common">yerba mate</name>
    <dbReference type="NCBI Taxonomy" id="185542"/>
    <lineage>
        <taxon>Eukaryota</taxon>
        <taxon>Viridiplantae</taxon>
        <taxon>Streptophyta</taxon>
        <taxon>Embryophyta</taxon>
        <taxon>Tracheophyta</taxon>
        <taxon>Spermatophyta</taxon>
        <taxon>Magnoliopsida</taxon>
        <taxon>eudicotyledons</taxon>
        <taxon>Gunneridae</taxon>
        <taxon>Pentapetalae</taxon>
        <taxon>asterids</taxon>
        <taxon>campanulids</taxon>
        <taxon>Aquifoliales</taxon>
        <taxon>Aquifoliaceae</taxon>
        <taxon>Ilex</taxon>
    </lineage>
</organism>
<reference evidence="2 3" key="1">
    <citation type="submission" date="2024-02" db="EMBL/GenBank/DDBJ databases">
        <authorList>
            <person name="Vignale AGUSTIN F."/>
            <person name="Sosa J E."/>
            <person name="Modenutti C."/>
        </authorList>
    </citation>
    <scope>NUCLEOTIDE SEQUENCE [LARGE SCALE GENOMIC DNA]</scope>
</reference>
<evidence type="ECO:0000313" key="2">
    <source>
        <dbReference type="EMBL" id="CAK9175361.1"/>
    </source>
</evidence>
<sequence>PQVSPNYLGALPSPPRASPNPLSPMSLRLQGVANRPFYAMSVACQPFSSSLVIGVALPSA</sequence>
<dbReference type="EMBL" id="CAUOFW020006602">
    <property type="protein sequence ID" value="CAK9175361.1"/>
    <property type="molecule type" value="Genomic_DNA"/>
</dbReference>
<comment type="caution">
    <text evidence="2">The sequence shown here is derived from an EMBL/GenBank/DDBJ whole genome shotgun (WGS) entry which is preliminary data.</text>
</comment>
<keyword evidence="3" id="KW-1185">Reference proteome</keyword>
<proteinExistence type="predicted"/>
<dbReference type="Proteomes" id="UP001642360">
    <property type="component" value="Unassembled WGS sequence"/>
</dbReference>
<evidence type="ECO:0000256" key="1">
    <source>
        <dbReference type="SAM" id="MobiDB-lite"/>
    </source>
</evidence>
<evidence type="ECO:0000313" key="3">
    <source>
        <dbReference type="Proteomes" id="UP001642360"/>
    </source>
</evidence>
<dbReference type="AlphaFoldDB" id="A0ABC8U1N8"/>
<feature type="compositionally biased region" description="Pro residues" evidence="1">
    <location>
        <begin position="12"/>
        <end position="22"/>
    </location>
</feature>
<accession>A0ABC8U1N8</accession>
<protein>
    <submittedName>
        <fullName evidence="2">Uncharacterized protein</fullName>
    </submittedName>
</protein>
<name>A0ABC8U1N8_9AQUA</name>
<feature type="region of interest" description="Disordered" evidence="1">
    <location>
        <begin position="1"/>
        <end position="23"/>
    </location>
</feature>